<protein>
    <submittedName>
        <fullName evidence="2">Class I SAM-dependent methyltransferase</fullName>
    </submittedName>
</protein>
<gene>
    <name evidence="2" type="ORF">JFN90_12990</name>
</gene>
<feature type="domain" description="Methyltransferase type 11" evidence="1">
    <location>
        <begin position="46"/>
        <end position="94"/>
    </location>
</feature>
<dbReference type="GO" id="GO:0032259">
    <property type="term" value="P:methylation"/>
    <property type="evidence" value="ECO:0007669"/>
    <property type="project" value="UniProtKB-KW"/>
</dbReference>
<dbReference type="Gene3D" id="3.40.50.150">
    <property type="entry name" value="Vaccinia Virus protein VP39"/>
    <property type="match status" value="1"/>
</dbReference>
<dbReference type="GO" id="GO:0008168">
    <property type="term" value="F:methyltransferase activity"/>
    <property type="evidence" value="ECO:0007669"/>
    <property type="project" value="UniProtKB-KW"/>
</dbReference>
<evidence type="ECO:0000259" key="1">
    <source>
        <dbReference type="Pfam" id="PF08241"/>
    </source>
</evidence>
<dbReference type="InterPro" id="IPR029063">
    <property type="entry name" value="SAM-dependent_MTases_sf"/>
</dbReference>
<sequence>MEPVIKIDLDTMLAAGAPIVLELGCGRTRRPGRIGIDRLDSVAVDIVADVEEGLSFLPDNSVDAIHSKSFFEHVENLEGLMREIVRVLKPGALCHVFVPHFSNPYYYSDYTHSKFMGLYTFYYFVDEQHQLKRKVPSFYTDIRIRVSTQRLVIANPFKKGAWFKRLLEGLFNRSTALQEFYEENLCYIFPCYGLQIAFRADK</sequence>
<organism evidence="2 3">
    <name type="scientific">Geomonas propionica</name>
    <dbReference type="NCBI Taxonomy" id="2798582"/>
    <lineage>
        <taxon>Bacteria</taxon>
        <taxon>Pseudomonadati</taxon>
        <taxon>Thermodesulfobacteriota</taxon>
        <taxon>Desulfuromonadia</taxon>
        <taxon>Geobacterales</taxon>
        <taxon>Geobacteraceae</taxon>
        <taxon>Geomonas</taxon>
    </lineage>
</organism>
<dbReference type="Pfam" id="PF08241">
    <property type="entry name" value="Methyltransf_11"/>
    <property type="match status" value="1"/>
</dbReference>
<dbReference type="CDD" id="cd02440">
    <property type="entry name" value="AdoMet_MTases"/>
    <property type="match status" value="1"/>
</dbReference>
<accession>A0ABS0YST6</accession>
<dbReference type="SUPFAM" id="SSF53335">
    <property type="entry name" value="S-adenosyl-L-methionine-dependent methyltransferases"/>
    <property type="match status" value="1"/>
</dbReference>
<keyword evidence="3" id="KW-1185">Reference proteome</keyword>
<dbReference type="Proteomes" id="UP000641025">
    <property type="component" value="Unassembled WGS sequence"/>
</dbReference>
<dbReference type="InterPro" id="IPR013216">
    <property type="entry name" value="Methyltransf_11"/>
</dbReference>
<name>A0ABS0YST6_9BACT</name>
<keyword evidence="2" id="KW-0489">Methyltransferase</keyword>
<comment type="caution">
    <text evidence="2">The sequence shown here is derived from an EMBL/GenBank/DDBJ whole genome shotgun (WGS) entry which is preliminary data.</text>
</comment>
<dbReference type="RefSeq" id="WP_199395542.1">
    <property type="nucleotide sequence ID" value="NZ_JAEMHK010000009.1"/>
</dbReference>
<reference evidence="2 3" key="1">
    <citation type="submission" date="2020-12" db="EMBL/GenBank/DDBJ databases">
        <title>Geomonas sp. Red259, isolated from paddy soil.</title>
        <authorList>
            <person name="Xu Z."/>
            <person name="Zhang Z."/>
            <person name="Masuda Y."/>
            <person name="Itoh H."/>
            <person name="Senoo K."/>
        </authorList>
    </citation>
    <scope>NUCLEOTIDE SEQUENCE [LARGE SCALE GENOMIC DNA]</scope>
    <source>
        <strain evidence="2 3">Red259</strain>
    </source>
</reference>
<evidence type="ECO:0000313" key="2">
    <source>
        <dbReference type="EMBL" id="MBJ6801044.1"/>
    </source>
</evidence>
<dbReference type="EMBL" id="JAEMHK010000009">
    <property type="protein sequence ID" value="MBJ6801044.1"/>
    <property type="molecule type" value="Genomic_DNA"/>
</dbReference>
<evidence type="ECO:0000313" key="3">
    <source>
        <dbReference type="Proteomes" id="UP000641025"/>
    </source>
</evidence>
<keyword evidence="2" id="KW-0808">Transferase</keyword>
<proteinExistence type="predicted"/>